<dbReference type="AlphaFoldDB" id="A0A7S7AGM4"/>
<reference evidence="1 2" key="1">
    <citation type="submission" date="2020-02" db="EMBL/GenBank/DDBJ databases">
        <title>Tigecycline-resistant Acinetobacter species from pigs and migratory birds.</title>
        <authorList>
            <person name="Chen C."/>
            <person name="Sun J."/>
            <person name="Liao X.-P."/>
            <person name="Liu Y.-H."/>
        </authorList>
    </citation>
    <scope>NUCLEOTIDE SEQUENCE [LARGE SCALE GENOMIC DNA]</scope>
    <source>
        <strain evidence="1 2">YH12207_T</strain>
    </source>
</reference>
<gene>
    <name evidence="1" type="ORF">G0028_01940</name>
</gene>
<dbReference type="PROSITE" id="PS51257">
    <property type="entry name" value="PROKAR_LIPOPROTEIN"/>
    <property type="match status" value="1"/>
</dbReference>
<accession>A0A7S7AGM4</accession>
<protein>
    <submittedName>
        <fullName evidence="1">Uncharacterized protein</fullName>
    </submittedName>
</protein>
<keyword evidence="2" id="KW-1185">Reference proteome</keyword>
<name>A0A7S7AGM4_9GAMM</name>
<evidence type="ECO:0000313" key="2">
    <source>
        <dbReference type="Proteomes" id="UP000593966"/>
    </source>
</evidence>
<proteinExistence type="predicted"/>
<dbReference type="Proteomes" id="UP000593966">
    <property type="component" value="Chromosome"/>
</dbReference>
<evidence type="ECO:0000313" key="1">
    <source>
        <dbReference type="EMBL" id="QOW44761.1"/>
    </source>
</evidence>
<organism evidence="1 2">
    <name type="scientific">Acinetobacter piscicola</name>
    <dbReference type="NCBI Taxonomy" id="2006115"/>
    <lineage>
        <taxon>Bacteria</taxon>
        <taxon>Pseudomonadati</taxon>
        <taxon>Pseudomonadota</taxon>
        <taxon>Gammaproteobacteria</taxon>
        <taxon>Moraxellales</taxon>
        <taxon>Moraxellaceae</taxon>
        <taxon>Acinetobacter</taxon>
    </lineage>
</organism>
<dbReference type="RefSeq" id="WP_180044932.1">
    <property type="nucleotide sequence ID" value="NZ_CP048659.1"/>
</dbReference>
<sequence length="337" mass="38520">MKKIVSSLLCCMTLSACQQKNQATEQPDITQEKVQHILTTVDCFSDTKAILSQIDQKSSIQQLAVTNSTLKKCIKNLNHTQIYQLLESTNLMYQRFLTTSSGDESMQGLNAYGYALFYPDNAKDLGQGDAATIKKNLPQRDQYLMDQVGKQYIQFLDVGEGYFELKQHPKYTVDMFAAYLPQAEAVFIQRMAKDNADILYSDAAIAISGQALAERALFWENYIKQYPQSRYIKDAELLLNEYQYLIFIGSENSPAFSFSKHHFTIQPETQQALDWLSRQPDTPLVLSAQFYAEALAEPATTLSDEQQAYDFVKQYMNLKPRNDRRDCHQYALCNDTP</sequence>
<dbReference type="EMBL" id="CP048659">
    <property type="protein sequence ID" value="QOW44761.1"/>
    <property type="molecule type" value="Genomic_DNA"/>
</dbReference>